<proteinExistence type="predicted"/>
<keyword evidence="1" id="KW-0812">Transmembrane</keyword>
<comment type="caution">
    <text evidence="2">The sequence shown here is derived from an EMBL/GenBank/DDBJ whole genome shotgun (WGS) entry which is preliminary data.</text>
</comment>
<reference evidence="2" key="2">
    <citation type="journal article" date="2021" name="PeerJ">
        <title>Extensive microbial diversity within the chicken gut microbiome revealed by metagenomics and culture.</title>
        <authorList>
            <person name="Gilroy R."/>
            <person name="Ravi A."/>
            <person name="Getino M."/>
            <person name="Pursley I."/>
            <person name="Horton D.L."/>
            <person name="Alikhan N.F."/>
            <person name="Baker D."/>
            <person name="Gharbi K."/>
            <person name="Hall N."/>
            <person name="Watson M."/>
            <person name="Adriaenssens E.M."/>
            <person name="Foster-Nyarko E."/>
            <person name="Jarju S."/>
            <person name="Secka A."/>
            <person name="Antonio M."/>
            <person name="Oren A."/>
            <person name="Chaudhuri R.R."/>
            <person name="La Ragione R."/>
            <person name="Hildebrand F."/>
            <person name="Pallen M.J."/>
        </authorList>
    </citation>
    <scope>NUCLEOTIDE SEQUENCE</scope>
    <source>
        <strain evidence="2">2889</strain>
    </source>
</reference>
<evidence type="ECO:0000313" key="3">
    <source>
        <dbReference type="Proteomes" id="UP000823612"/>
    </source>
</evidence>
<sequence>MLAFLLVSAVVAALLYWLADMSLSSALWIGFSAGVGGLAGDYVRARMKKKNVAGQA</sequence>
<protein>
    <submittedName>
        <fullName evidence="2">Uncharacterized protein</fullName>
    </submittedName>
</protein>
<evidence type="ECO:0000313" key="2">
    <source>
        <dbReference type="EMBL" id="MBO8431788.1"/>
    </source>
</evidence>
<name>A0A9D9DSB5_9BACT</name>
<reference evidence="2" key="1">
    <citation type="submission" date="2020-10" db="EMBL/GenBank/DDBJ databases">
        <authorList>
            <person name="Gilroy R."/>
        </authorList>
    </citation>
    <scope>NUCLEOTIDE SEQUENCE</scope>
    <source>
        <strain evidence="2">2889</strain>
    </source>
</reference>
<dbReference type="Proteomes" id="UP000823612">
    <property type="component" value="Unassembled WGS sequence"/>
</dbReference>
<keyword evidence="1" id="KW-0472">Membrane</keyword>
<organism evidence="2 3">
    <name type="scientific">Candidatus Pullibacteroides excrementavium</name>
    <dbReference type="NCBI Taxonomy" id="2840905"/>
    <lineage>
        <taxon>Bacteria</taxon>
        <taxon>Pseudomonadati</taxon>
        <taxon>Bacteroidota</taxon>
        <taxon>Bacteroidia</taxon>
        <taxon>Bacteroidales</taxon>
        <taxon>Candidatus Pullibacteroides</taxon>
    </lineage>
</organism>
<dbReference type="AlphaFoldDB" id="A0A9D9DSB5"/>
<dbReference type="EMBL" id="JADIMZ010000010">
    <property type="protein sequence ID" value="MBO8431788.1"/>
    <property type="molecule type" value="Genomic_DNA"/>
</dbReference>
<accession>A0A9D9DSB5</accession>
<evidence type="ECO:0000256" key="1">
    <source>
        <dbReference type="SAM" id="Phobius"/>
    </source>
</evidence>
<feature type="transmembrane region" description="Helical" evidence="1">
    <location>
        <begin position="23"/>
        <end position="43"/>
    </location>
</feature>
<gene>
    <name evidence="2" type="ORF">IAB08_00630</name>
</gene>
<keyword evidence="1" id="KW-1133">Transmembrane helix</keyword>